<reference evidence="2 5" key="2">
    <citation type="submission" date="2018-03" db="EMBL/GenBank/DDBJ databases">
        <title>Genomic Encyclopedia of Archaeal and Bacterial Type Strains, Phase II (KMG-II): from individual species to whole genera.</title>
        <authorList>
            <person name="Goeker M."/>
        </authorList>
    </citation>
    <scope>NUCLEOTIDE SEQUENCE [LARGE SCALE GENOMIC DNA]</scope>
    <source>
        <strain evidence="2 5">DSM 29956</strain>
    </source>
</reference>
<feature type="compositionally biased region" description="Basic residues" evidence="1">
    <location>
        <begin position="147"/>
        <end position="156"/>
    </location>
</feature>
<feature type="compositionally biased region" description="Basic and acidic residues" evidence="1">
    <location>
        <begin position="47"/>
        <end position="88"/>
    </location>
</feature>
<evidence type="ECO:0000313" key="4">
    <source>
        <dbReference type="Proteomes" id="UP000193495"/>
    </source>
</evidence>
<evidence type="ECO:0000313" key="5">
    <source>
        <dbReference type="Proteomes" id="UP000240624"/>
    </source>
</evidence>
<reference evidence="3 4" key="1">
    <citation type="submission" date="2017-03" db="EMBL/GenBank/DDBJ databases">
        <authorList>
            <person name="Afonso C.L."/>
            <person name="Miller P.J."/>
            <person name="Scott M.A."/>
            <person name="Spackman E."/>
            <person name="Goraichik I."/>
            <person name="Dimitrov K.M."/>
            <person name="Suarez D.L."/>
            <person name="Swayne D.E."/>
        </authorList>
    </citation>
    <scope>NUCLEOTIDE SEQUENCE [LARGE SCALE GENOMIC DNA]</scope>
    <source>
        <strain evidence="3 4">CECT 8367</strain>
    </source>
</reference>
<evidence type="ECO:0000313" key="3">
    <source>
        <dbReference type="EMBL" id="SLN48486.1"/>
    </source>
</evidence>
<dbReference type="EMBL" id="FWFY01000005">
    <property type="protein sequence ID" value="SLN48486.1"/>
    <property type="molecule type" value="Genomic_DNA"/>
</dbReference>
<dbReference type="Proteomes" id="UP000240624">
    <property type="component" value="Unassembled WGS sequence"/>
</dbReference>
<proteinExistence type="predicted"/>
<dbReference type="Proteomes" id="UP000193495">
    <property type="component" value="Unassembled WGS sequence"/>
</dbReference>
<dbReference type="AlphaFoldDB" id="A0A1X6ZDL4"/>
<protein>
    <submittedName>
        <fullName evidence="3">Uncharacterized protein</fullName>
    </submittedName>
</protein>
<keyword evidence="5" id="KW-1185">Reference proteome</keyword>
<gene>
    <name evidence="2" type="ORF">CLV79_1052</name>
    <name evidence="3" type="ORF">LOS8367_02170</name>
</gene>
<organism evidence="3 4">
    <name type="scientific">Limimaricola soesokkakensis</name>
    <dbReference type="NCBI Taxonomy" id="1343159"/>
    <lineage>
        <taxon>Bacteria</taxon>
        <taxon>Pseudomonadati</taxon>
        <taxon>Pseudomonadota</taxon>
        <taxon>Alphaproteobacteria</taxon>
        <taxon>Rhodobacterales</taxon>
        <taxon>Paracoccaceae</taxon>
        <taxon>Limimaricola</taxon>
    </lineage>
</organism>
<feature type="compositionally biased region" description="Basic and acidic residues" evidence="1">
    <location>
        <begin position="106"/>
        <end position="146"/>
    </location>
</feature>
<evidence type="ECO:0000256" key="1">
    <source>
        <dbReference type="SAM" id="MobiDB-lite"/>
    </source>
</evidence>
<dbReference type="EMBL" id="PYGB01000005">
    <property type="protein sequence ID" value="PSK86295.1"/>
    <property type="molecule type" value="Genomic_DNA"/>
</dbReference>
<sequence length="156" mass="18143">MQKYRAAEYTRVEIKEGPTQYKVEAVKNGRKVEVVYDRKLRILKKEYEKADADDDRPRYRIRSKPKDFVRVRDHAEKYDDDHQGDRKWSGKGQGGGGDKAENDDDDQKKGRGKGRDKADYNNDDDKKGRSRDRDGDKADHKHDNKGKGRKGKRSSD</sequence>
<feature type="region of interest" description="Disordered" evidence="1">
    <location>
        <begin position="47"/>
        <end position="156"/>
    </location>
</feature>
<accession>A0A1X6ZDL4</accession>
<name>A0A1X6ZDL4_9RHOB</name>
<evidence type="ECO:0000313" key="2">
    <source>
        <dbReference type="EMBL" id="PSK86295.1"/>
    </source>
</evidence>